<dbReference type="EMBL" id="JAFEJS010000020">
    <property type="protein sequence ID" value="MBT1173895.1"/>
    <property type="molecule type" value="Genomic_DNA"/>
</dbReference>
<gene>
    <name evidence="2" type="ORF">JS528_11260</name>
</gene>
<dbReference type="Proteomes" id="UP000773064">
    <property type="component" value="Unassembled WGS sequence"/>
</dbReference>
<accession>A0ABS5USB1</accession>
<sequence length="52" mass="5859">MMVFTTLDFAERYLLKTEVGTSGAMPESRHDDNDRPASDGPMASHHHYADLH</sequence>
<comment type="caution">
    <text evidence="2">The sequence shown here is derived from an EMBL/GenBank/DDBJ whole genome shotgun (WGS) entry which is preliminary data.</text>
</comment>
<evidence type="ECO:0000256" key="1">
    <source>
        <dbReference type="SAM" id="MobiDB-lite"/>
    </source>
</evidence>
<name>A0ABS5USB1_9BIFI</name>
<feature type="compositionally biased region" description="Basic and acidic residues" evidence="1">
    <location>
        <begin position="27"/>
        <end position="37"/>
    </location>
</feature>
<organism evidence="2 3">
    <name type="scientific">Bifidobacterium santillanense</name>
    <dbReference type="NCBI Taxonomy" id="2809028"/>
    <lineage>
        <taxon>Bacteria</taxon>
        <taxon>Bacillati</taxon>
        <taxon>Actinomycetota</taxon>
        <taxon>Actinomycetes</taxon>
        <taxon>Bifidobacteriales</taxon>
        <taxon>Bifidobacteriaceae</taxon>
        <taxon>Bifidobacterium</taxon>
    </lineage>
</organism>
<feature type="region of interest" description="Disordered" evidence="1">
    <location>
        <begin position="18"/>
        <end position="52"/>
    </location>
</feature>
<evidence type="ECO:0000313" key="3">
    <source>
        <dbReference type="Proteomes" id="UP000773064"/>
    </source>
</evidence>
<protein>
    <submittedName>
        <fullName evidence="2">Uncharacterized protein</fullName>
    </submittedName>
</protein>
<proteinExistence type="predicted"/>
<dbReference type="RefSeq" id="WP_214359129.1">
    <property type="nucleotide sequence ID" value="NZ_JAFEJS010000020.1"/>
</dbReference>
<evidence type="ECO:0000313" key="2">
    <source>
        <dbReference type="EMBL" id="MBT1173895.1"/>
    </source>
</evidence>
<keyword evidence="3" id="KW-1185">Reference proteome</keyword>
<reference evidence="2 3" key="1">
    <citation type="journal article" date="2021" name="Environ. Microbiol.">
        <title>Genetic insights into the dark matter of the mammalian gut microbiota through targeted genome reconstruction.</title>
        <authorList>
            <person name="Lugli G.A."/>
            <person name="Alessandri G."/>
            <person name="Milani C."/>
            <person name="Viappiani A."/>
            <person name="Fontana F."/>
            <person name="Tarracchini C."/>
            <person name="Mancabelli L."/>
            <person name="Argentini C."/>
            <person name="Ruiz L."/>
            <person name="Margolles A."/>
            <person name="van Sinderen D."/>
            <person name="Turroni F."/>
            <person name="Ventura M."/>
        </authorList>
    </citation>
    <scope>NUCLEOTIDE SEQUENCE [LARGE SCALE GENOMIC DNA]</scope>
    <source>
        <strain evidence="2 3">MA2</strain>
    </source>
</reference>